<gene>
    <name evidence="3" type="ORF">GCM10011354_29010</name>
</gene>
<keyword evidence="1" id="KW-0677">Repeat</keyword>
<comment type="caution">
    <text evidence="3">The sequence shown here is derived from an EMBL/GenBank/DDBJ whole genome shotgun (WGS) entry which is preliminary data.</text>
</comment>
<accession>A0A8J3AAA4</accession>
<evidence type="ECO:0000313" key="4">
    <source>
        <dbReference type="Proteomes" id="UP000650511"/>
    </source>
</evidence>
<dbReference type="GO" id="GO:0097367">
    <property type="term" value="F:carbohydrate derivative binding"/>
    <property type="evidence" value="ECO:0007669"/>
    <property type="project" value="InterPro"/>
</dbReference>
<dbReference type="Proteomes" id="UP000650511">
    <property type="component" value="Unassembled WGS sequence"/>
</dbReference>
<dbReference type="RefSeq" id="WP_130650149.1">
    <property type="nucleotide sequence ID" value="NZ_BMHA01000011.1"/>
</dbReference>
<dbReference type="PANTHER" id="PTHR10937">
    <property type="entry name" value="GLUCOSAMINE--FRUCTOSE-6-PHOSPHATE AMINOTRANSFERASE, ISOMERIZING"/>
    <property type="match status" value="1"/>
</dbReference>
<keyword evidence="3" id="KW-0032">Aminotransferase</keyword>
<dbReference type="PANTHER" id="PTHR10937:SF8">
    <property type="entry name" value="AMINOTRANSFERASE-RELATED"/>
    <property type="match status" value="1"/>
</dbReference>
<sequence length="346" mass="35897">MSRLHAETAEQPAAVARLLERVVPNLSTLRRELWRDDVSSIVLVARGSSDNAARYAQYLFGIEHRLPVALATPSLGSIYGVEPDFRQALVVAVSQSGQSPDVVGVLDAARRQGRPALAITNDPDSPLADAATCVLELGAGPERSVAATKTYTTSLTALALVAVAGLDTGRRRERLADLGLLPDVLETVLGLDTGAAAAGLSEVEHLLVAGRGLNYATAFEAALKIRELSGVVAEAFSPPDLLHGPIGAVSSGAAALLIAPSEPSLAGVAALAAPLRERGARLAVLSADASLLAVADVPLRLPREPADWLTPVTTIVPAQRLASALAADRGRDLDAPEGLTKVTRTR</sequence>
<dbReference type="InterPro" id="IPR035466">
    <property type="entry name" value="GlmS/AgaS_SIS"/>
</dbReference>
<feature type="domain" description="SIS" evidence="2">
    <location>
        <begin position="196"/>
        <end position="336"/>
    </location>
</feature>
<dbReference type="AlphaFoldDB" id="A0A8J3AAA4"/>
<dbReference type="GO" id="GO:0008483">
    <property type="term" value="F:transaminase activity"/>
    <property type="evidence" value="ECO:0007669"/>
    <property type="project" value="UniProtKB-KW"/>
</dbReference>
<organism evidence="3 4">
    <name type="scientific">Egicoccus halophilus</name>
    <dbReference type="NCBI Taxonomy" id="1670830"/>
    <lineage>
        <taxon>Bacteria</taxon>
        <taxon>Bacillati</taxon>
        <taxon>Actinomycetota</taxon>
        <taxon>Nitriliruptoria</taxon>
        <taxon>Egicoccales</taxon>
        <taxon>Egicoccaceae</taxon>
        <taxon>Egicoccus</taxon>
    </lineage>
</organism>
<dbReference type="Pfam" id="PF01380">
    <property type="entry name" value="SIS"/>
    <property type="match status" value="2"/>
</dbReference>
<feature type="domain" description="SIS" evidence="2">
    <location>
        <begin position="29"/>
        <end position="174"/>
    </location>
</feature>
<keyword evidence="3" id="KW-0808">Transferase</keyword>
<dbReference type="InterPro" id="IPR001347">
    <property type="entry name" value="SIS_dom"/>
</dbReference>
<dbReference type="GO" id="GO:1901135">
    <property type="term" value="P:carbohydrate derivative metabolic process"/>
    <property type="evidence" value="ECO:0007669"/>
    <property type="project" value="InterPro"/>
</dbReference>
<dbReference type="InterPro" id="IPR035490">
    <property type="entry name" value="GlmS/FrlB_SIS"/>
</dbReference>
<proteinExistence type="predicted"/>
<reference evidence="3" key="1">
    <citation type="journal article" date="2014" name="Int. J. Syst. Evol. Microbiol.">
        <title>Complete genome sequence of Corynebacterium casei LMG S-19264T (=DSM 44701T), isolated from a smear-ripened cheese.</title>
        <authorList>
            <consortium name="US DOE Joint Genome Institute (JGI-PGF)"/>
            <person name="Walter F."/>
            <person name="Albersmeier A."/>
            <person name="Kalinowski J."/>
            <person name="Ruckert C."/>
        </authorList>
    </citation>
    <scope>NUCLEOTIDE SEQUENCE</scope>
    <source>
        <strain evidence="3">CGMCC 1.14988</strain>
    </source>
</reference>
<dbReference type="OrthoDB" id="9761808at2"/>
<evidence type="ECO:0000313" key="3">
    <source>
        <dbReference type="EMBL" id="GGI08422.1"/>
    </source>
</evidence>
<dbReference type="EMBL" id="BMHA01000011">
    <property type="protein sequence ID" value="GGI08422.1"/>
    <property type="molecule type" value="Genomic_DNA"/>
</dbReference>
<dbReference type="Gene3D" id="3.40.50.10490">
    <property type="entry name" value="Glucose-6-phosphate isomerase like protein, domain 1"/>
    <property type="match status" value="2"/>
</dbReference>
<reference evidence="3" key="2">
    <citation type="submission" date="2020-09" db="EMBL/GenBank/DDBJ databases">
        <authorList>
            <person name="Sun Q."/>
            <person name="Zhou Y."/>
        </authorList>
    </citation>
    <scope>NUCLEOTIDE SEQUENCE</scope>
    <source>
        <strain evidence="3">CGMCC 1.14988</strain>
    </source>
</reference>
<evidence type="ECO:0000259" key="2">
    <source>
        <dbReference type="PROSITE" id="PS51464"/>
    </source>
</evidence>
<evidence type="ECO:0000256" key="1">
    <source>
        <dbReference type="ARBA" id="ARBA00022737"/>
    </source>
</evidence>
<dbReference type="InterPro" id="IPR046348">
    <property type="entry name" value="SIS_dom_sf"/>
</dbReference>
<dbReference type="PROSITE" id="PS51464">
    <property type="entry name" value="SIS"/>
    <property type="match status" value="2"/>
</dbReference>
<dbReference type="CDD" id="cd05009">
    <property type="entry name" value="SIS_GlmS_GlmD_2"/>
    <property type="match status" value="1"/>
</dbReference>
<name>A0A8J3AAA4_9ACTN</name>
<dbReference type="SUPFAM" id="SSF53697">
    <property type="entry name" value="SIS domain"/>
    <property type="match status" value="1"/>
</dbReference>
<protein>
    <submittedName>
        <fullName evidence="3">Glucosamine--fructose-6-phosphate aminotransferase</fullName>
    </submittedName>
</protein>
<keyword evidence="4" id="KW-1185">Reference proteome</keyword>
<dbReference type="CDD" id="cd05008">
    <property type="entry name" value="SIS_GlmS_GlmD_1"/>
    <property type="match status" value="1"/>
</dbReference>